<comment type="caution">
    <text evidence="1">The sequence shown here is derived from an EMBL/GenBank/DDBJ whole genome shotgun (WGS) entry which is preliminary data.</text>
</comment>
<protein>
    <submittedName>
        <fullName evidence="1">Uncharacterized protein</fullName>
    </submittedName>
</protein>
<accession>A0ACB9QE11</accession>
<name>A0ACB9QE11_9MYRT</name>
<evidence type="ECO:0000313" key="2">
    <source>
        <dbReference type="Proteomes" id="UP001057402"/>
    </source>
</evidence>
<gene>
    <name evidence="1" type="ORF">MLD38_019842</name>
</gene>
<organism evidence="1 2">
    <name type="scientific">Melastoma candidum</name>
    <dbReference type="NCBI Taxonomy" id="119954"/>
    <lineage>
        <taxon>Eukaryota</taxon>
        <taxon>Viridiplantae</taxon>
        <taxon>Streptophyta</taxon>
        <taxon>Embryophyta</taxon>
        <taxon>Tracheophyta</taxon>
        <taxon>Spermatophyta</taxon>
        <taxon>Magnoliopsida</taxon>
        <taxon>eudicotyledons</taxon>
        <taxon>Gunneridae</taxon>
        <taxon>Pentapetalae</taxon>
        <taxon>rosids</taxon>
        <taxon>malvids</taxon>
        <taxon>Myrtales</taxon>
        <taxon>Melastomataceae</taxon>
        <taxon>Melastomatoideae</taxon>
        <taxon>Melastomateae</taxon>
        <taxon>Melastoma</taxon>
    </lineage>
</organism>
<dbReference type="Proteomes" id="UP001057402">
    <property type="component" value="Chromosome 6"/>
</dbReference>
<dbReference type="EMBL" id="CM042885">
    <property type="protein sequence ID" value="KAI4363652.1"/>
    <property type="molecule type" value="Genomic_DNA"/>
</dbReference>
<proteinExistence type="predicted"/>
<reference evidence="2" key="1">
    <citation type="journal article" date="2023" name="Front. Plant Sci.">
        <title>Chromosomal-level genome assembly of Melastoma candidum provides insights into trichome evolution.</title>
        <authorList>
            <person name="Zhong Y."/>
            <person name="Wu W."/>
            <person name="Sun C."/>
            <person name="Zou P."/>
            <person name="Liu Y."/>
            <person name="Dai S."/>
            <person name="Zhou R."/>
        </authorList>
    </citation>
    <scope>NUCLEOTIDE SEQUENCE [LARGE SCALE GENOMIC DNA]</scope>
</reference>
<sequence length="333" mass="35085">MRIAGEGIAVVGRLHNSVVVDDTVNAAATAEARVQPPPLHRRRWGGCWSLYWCFGYQKKNNKRIGHTLLVPEPVATVSIAPPMEIWVPSNTIVLPFIAPPSSPASFLPSDPPSATQSPAGLLSLTSLSVGAYSPRGPPSMFVVGPYAYETQLVSPPVFSTFTTEPSTAPITPPPESVHLTTASSPEVPFAQLLASSLERDDRSNWKFPLSCSDYRHHQLYPGSPGGQVISLCSAVSNSGTSSPFPGKHPDIEIRMVEGSKLWGFEQFSNRRWGSRLGSGSITPDGAGLSRLGSGSLTPSGAGIGSRLSSGCSTPDGVGPLSRDGSVLVGSDIK</sequence>
<evidence type="ECO:0000313" key="1">
    <source>
        <dbReference type="EMBL" id="KAI4363652.1"/>
    </source>
</evidence>
<keyword evidence="2" id="KW-1185">Reference proteome</keyword>